<dbReference type="Proteomes" id="UP000298652">
    <property type="component" value="Chromosome 8"/>
</dbReference>
<evidence type="ECO:0000313" key="1">
    <source>
        <dbReference type="EMBL" id="TKV99520.1"/>
    </source>
</evidence>
<dbReference type="EMBL" id="CM016559">
    <property type="protein sequence ID" value="TKV99520.1"/>
    <property type="molecule type" value="Genomic_DNA"/>
</dbReference>
<proteinExistence type="predicted"/>
<name>A0A4U6TBU4_SETVI</name>
<keyword evidence="2" id="KW-1185">Reference proteome</keyword>
<gene>
    <name evidence="1" type="ORF">SEVIR_8G049401v2</name>
</gene>
<dbReference type="AlphaFoldDB" id="A0A4U6TBU4"/>
<protein>
    <submittedName>
        <fullName evidence="1">Uncharacterized protein</fullName>
    </submittedName>
</protein>
<sequence>MRLQWFTAVLSHTLELFVTGNTMDCIMYASL</sequence>
<organism evidence="1 2">
    <name type="scientific">Setaria viridis</name>
    <name type="common">Green bristlegrass</name>
    <name type="synonym">Setaria italica subsp. viridis</name>
    <dbReference type="NCBI Taxonomy" id="4556"/>
    <lineage>
        <taxon>Eukaryota</taxon>
        <taxon>Viridiplantae</taxon>
        <taxon>Streptophyta</taxon>
        <taxon>Embryophyta</taxon>
        <taxon>Tracheophyta</taxon>
        <taxon>Spermatophyta</taxon>
        <taxon>Magnoliopsida</taxon>
        <taxon>Liliopsida</taxon>
        <taxon>Poales</taxon>
        <taxon>Poaceae</taxon>
        <taxon>PACMAD clade</taxon>
        <taxon>Panicoideae</taxon>
        <taxon>Panicodae</taxon>
        <taxon>Paniceae</taxon>
        <taxon>Cenchrinae</taxon>
        <taxon>Setaria</taxon>
    </lineage>
</organism>
<accession>A0A4U6TBU4</accession>
<evidence type="ECO:0000313" key="2">
    <source>
        <dbReference type="Proteomes" id="UP000298652"/>
    </source>
</evidence>
<reference evidence="1" key="1">
    <citation type="submission" date="2019-03" db="EMBL/GenBank/DDBJ databases">
        <title>WGS assembly of Setaria viridis.</title>
        <authorList>
            <person name="Huang P."/>
            <person name="Jenkins J."/>
            <person name="Grimwood J."/>
            <person name="Barry K."/>
            <person name="Healey A."/>
            <person name="Mamidi S."/>
            <person name="Sreedasyam A."/>
            <person name="Shu S."/>
            <person name="Feldman M."/>
            <person name="Wu J."/>
            <person name="Yu Y."/>
            <person name="Chen C."/>
            <person name="Johnson J."/>
            <person name="Rokhsar D."/>
            <person name="Baxter I."/>
            <person name="Schmutz J."/>
            <person name="Brutnell T."/>
            <person name="Kellogg E."/>
        </authorList>
    </citation>
    <scope>NUCLEOTIDE SEQUENCE [LARGE SCALE GENOMIC DNA]</scope>
</reference>
<dbReference type="Gramene" id="TKV99520">
    <property type="protein sequence ID" value="TKV99520"/>
    <property type="gene ID" value="SEVIR_8G049401v2"/>
</dbReference>